<dbReference type="Proteomes" id="UP000322822">
    <property type="component" value="Chromosome 2"/>
</dbReference>
<gene>
    <name evidence="1" type="ORF">FOB72_25965</name>
</gene>
<evidence type="ECO:0000313" key="1">
    <source>
        <dbReference type="EMBL" id="QET05454.1"/>
    </source>
</evidence>
<dbReference type="AlphaFoldDB" id="A0A5P2HCX6"/>
<dbReference type="EMBL" id="CP044067">
    <property type="protein sequence ID" value="QET05454.1"/>
    <property type="molecule type" value="Genomic_DNA"/>
</dbReference>
<dbReference type="Pfam" id="PF11142">
    <property type="entry name" value="DUF2917"/>
    <property type="match status" value="1"/>
</dbReference>
<accession>A0A5P2HCX6</accession>
<sequence>MDTNLAILVDRACIALTLRPGDILRCREGMLWLTAEARGCFVDDVVLSPGDCYRVTARGRYFVSAPGGEPALCAIDASLRIQSATRRTSSRGWSLAWISQ</sequence>
<reference evidence="1 2" key="1">
    <citation type="submission" date="2019-09" db="EMBL/GenBank/DDBJ databases">
        <title>FDA dAtabase for Regulatory Grade micrObial Sequences (FDA-ARGOS): Supporting development and validation of Infectious Disease Dx tests.</title>
        <authorList>
            <person name="Sciortino C."/>
            <person name="Tallon L."/>
            <person name="Sadzewicz L."/>
            <person name="Vavikolanu K."/>
            <person name="Mehta A."/>
            <person name="Aluvathingal J."/>
            <person name="Nadendla S."/>
            <person name="Nandy P."/>
            <person name="Geyer C."/>
            <person name="Yan Y."/>
            <person name="Sichtig H."/>
        </authorList>
    </citation>
    <scope>NUCLEOTIDE SEQUENCE [LARGE SCALE GENOMIC DNA]</scope>
    <source>
        <strain evidence="1 2">FDAARGOS_664</strain>
    </source>
</reference>
<protein>
    <submittedName>
        <fullName evidence="1">DUF2917 domain-containing protein</fullName>
    </submittedName>
</protein>
<name>A0A5P2HCX6_9BURK</name>
<proteinExistence type="predicted"/>
<evidence type="ECO:0000313" key="2">
    <source>
        <dbReference type="Proteomes" id="UP000322822"/>
    </source>
</evidence>
<organism evidence="1 2">
    <name type="scientific">Cupriavidus pauculus</name>
    <dbReference type="NCBI Taxonomy" id="82633"/>
    <lineage>
        <taxon>Bacteria</taxon>
        <taxon>Pseudomonadati</taxon>
        <taxon>Pseudomonadota</taxon>
        <taxon>Betaproteobacteria</taxon>
        <taxon>Burkholderiales</taxon>
        <taxon>Burkholderiaceae</taxon>
        <taxon>Cupriavidus</taxon>
    </lineage>
</organism>
<dbReference type="InterPro" id="IPR021317">
    <property type="entry name" value="DUF2917"/>
</dbReference>
<dbReference type="OrthoDB" id="8966373at2"/>